<dbReference type="PANTHER" id="PTHR34406:SF1">
    <property type="entry name" value="PROTEIN YCEI"/>
    <property type="match status" value="1"/>
</dbReference>
<dbReference type="EMBL" id="JNCA01000006">
    <property type="protein sequence ID" value="KDN56089.1"/>
    <property type="molecule type" value="Genomic_DNA"/>
</dbReference>
<dbReference type="InterPro" id="IPR036761">
    <property type="entry name" value="TTHA0802/YceI-like_sf"/>
</dbReference>
<protein>
    <recommendedName>
        <fullName evidence="2">Lipid/polyisoprenoid-binding YceI-like domain-containing protein</fullName>
    </recommendedName>
</protein>
<keyword evidence="1" id="KW-0732">Signal</keyword>
<comment type="caution">
    <text evidence="3">The sequence shown here is derived from an EMBL/GenBank/DDBJ whole genome shotgun (WGS) entry which is preliminary data.</text>
</comment>
<feature type="domain" description="Lipid/polyisoprenoid-binding YceI-like" evidence="2">
    <location>
        <begin position="21"/>
        <end position="180"/>
    </location>
</feature>
<dbReference type="InterPro" id="IPR007372">
    <property type="entry name" value="Lipid/polyisoprenoid-bd_YceI"/>
</dbReference>
<gene>
    <name evidence="3" type="ORF">FEM21_06410</name>
</gene>
<dbReference type="SUPFAM" id="SSF101874">
    <property type="entry name" value="YceI-like"/>
    <property type="match status" value="1"/>
</dbReference>
<dbReference type="Proteomes" id="UP000027064">
    <property type="component" value="Unassembled WGS sequence"/>
</dbReference>
<dbReference type="OrthoDB" id="116832at2"/>
<evidence type="ECO:0000256" key="1">
    <source>
        <dbReference type="SAM" id="SignalP"/>
    </source>
</evidence>
<proteinExistence type="predicted"/>
<reference evidence="3 4" key="1">
    <citation type="submission" date="2014-05" db="EMBL/GenBank/DDBJ databases">
        <title>Genome Sequence of Flavobacterium sp. EM1321.</title>
        <authorList>
            <person name="Shin S.-K."/>
            <person name="Yi H."/>
        </authorList>
    </citation>
    <scope>NUCLEOTIDE SEQUENCE [LARGE SCALE GENOMIC DNA]</scope>
    <source>
        <strain evidence="3 4">EM1321</strain>
    </source>
</reference>
<dbReference type="eggNOG" id="COG2353">
    <property type="taxonomic scope" value="Bacteria"/>
</dbReference>
<name>A0A066WYT4_9FLAO</name>
<sequence length="180" mass="20698">MKKILLLLLFFLQIPLVAQEKKTVTNGIITFEASVPFYEAVEAKNNQVVSVLNTKNGNITFVAMIKDFRFERSLMQDHFNANYMESDKYPKASFKGQIEKFSIDKLNSTPTEYYIKGKINMHGVTRAIRVLANVSKTATNPIIIHSFFTLNTNDFKIEIPFLVRNKISENVNVKLHTEFQ</sequence>
<keyword evidence="4" id="KW-1185">Reference proteome</keyword>
<feature type="chain" id="PRO_5001629633" description="Lipid/polyisoprenoid-binding YceI-like domain-containing protein" evidence="1">
    <location>
        <begin position="19"/>
        <end position="180"/>
    </location>
</feature>
<feature type="signal peptide" evidence="1">
    <location>
        <begin position="1"/>
        <end position="18"/>
    </location>
</feature>
<dbReference type="Gene3D" id="2.40.128.110">
    <property type="entry name" value="Lipid/polyisoprenoid-binding, YceI-like"/>
    <property type="match status" value="1"/>
</dbReference>
<dbReference type="PATRIC" id="fig|1492738.3.peg.635"/>
<dbReference type="RefSeq" id="WP_035657706.1">
    <property type="nucleotide sequence ID" value="NZ_JNCA01000006.1"/>
</dbReference>
<evidence type="ECO:0000313" key="4">
    <source>
        <dbReference type="Proteomes" id="UP000027064"/>
    </source>
</evidence>
<evidence type="ECO:0000313" key="3">
    <source>
        <dbReference type="EMBL" id="KDN56089.1"/>
    </source>
</evidence>
<accession>A0A066WYT4</accession>
<organism evidence="3 4">
    <name type="scientific">Flavobacterium seoulense</name>
    <dbReference type="NCBI Taxonomy" id="1492738"/>
    <lineage>
        <taxon>Bacteria</taxon>
        <taxon>Pseudomonadati</taxon>
        <taxon>Bacteroidota</taxon>
        <taxon>Flavobacteriia</taxon>
        <taxon>Flavobacteriales</taxon>
        <taxon>Flavobacteriaceae</taxon>
        <taxon>Flavobacterium</taxon>
    </lineage>
</organism>
<dbReference type="PANTHER" id="PTHR34406">
    <property type="entry name" value="PROTEIN YCEI"/>
    <property type="match status" value="1"/>
</dbReference>
<dbReference type="SMART" id="SM00867">
    <property type="entry name" value="YceI"/>
    <property type="match status" value="1"/>
</dbReference>
<dbReference type="STRING" id="1492738.FEM21_06410"/>
<dbReference type="AlphaFoldDB" id="A0A066WYT4"/>
<dbReference type="Pfam" id="PF04264">
    <property type="entry name" value="YceI"/>
    <property type="match status" value="1"/>
</dbReference>
<evidence type="ECO:0000259" key="2">
    <source>
        <dbReference type="SMART" id="SM00867"/>
    </source>
</evidence>